<evidence type="ECO:0000256" key="6">
    <source>
        <dbReference type="SAM" id="Phobius"/>
    </source>
</evidence>
<protein>
    <submittedName>
        <fullName evidence="7">Bile acid:sodium symporter family protein</fullName>
    </submittedName>
</protein>
<evidence type="ECO:0000313" key="8">
    <source>
        <dbReference type="Proteomes" id="UP000322981"/>
    </source>
</evidence>
<evidence type="ECO:0000256" key="2">
    <source>
        <dbReference type="ARBA" id="ARBA00022692"/>
    </source>
</evidence>
<dbReference type="Proteomes" id="UP000322981">
    <property type="component" value="Unassembled WGS sequence"/>
</dbReference>
<dbReference type="InterPro" id="IPR038770">
    <property type="entry name" value="Na+/solute_symporter_sf"/>
</dbReference>
<feature type="transmembrane region" description="Helical" evidence="6">
    <location>
        <begin position="155"/>
        <end position="175"/>
    </location>
</feature>
<dbReference type="AlphaFoldDB" id="A0A5M8FID8"/>
<proteinExistence type="predicted"/>
<evidence type="ECO:0000256" key="1">
    <source>
        <dbReference type="ARBA" id="ARBA00004141"/>
    </source>
</evidence>
<dbReference type="Pfam" id="PF01758">
    <property type="entry name" value="SBF"/>
    <property type="match status" value="1"/>
</dbReference>
<comment type="subcellular location">
    <subcellularLocation>
        <location evidence="1">Membrane</location>
        <topology evidence="1">Multi-pass membrane protein</topology>
    </subcellularLocation>
</comment>
<feature type="transmembrane region" description="Helical" evidence="6">
    <location>
        <begin position="212"/>
        <end position="236"/>
    </location>
</feature>
<dbReference type="InterPro" id="IPR002657">
    <property type="entry name" value="BilAc:Na_symport/Acr3"/>
</dbReference>
<name>A0A5M8FID8_9GAMM</name>
<reference evidence="7 8" key="1">
    <citation type="submission" date="2019-09" db="EMBL/GenBank/DDBJ databases">
        <title>Whole-genome sequence of the purple sulfur bacterium Thiohalocapsa marina DSM 19078.</title>
        <authorList>
            <person name="Kyndt J.A."/>
            <person name="Meyer T.E."/>
        </authorList>
    </citation>
    <scope>NUCLEOTIDE SEQUENCE [LARGE SCALE GENOMIC DNA]</scope>
    <source>
        <strain evidence="7 8">DSM 19078</strain>
    </source>
</reference>
<feature type="transmembrane region" description="Helical" evidence="6">
    <location>
        <begin position="187"/>
        <end position="206"/>
    </location>
</feature>
<keyword evidence="8" id="KW-1185">Reference proteome</keyword>
<feature type="compositionally biased region" description="Low complexity" evidence="5">
    <location>
        <begin position="305"/>
        <end position="322"/>
    </location>
</feature>
<dbReference type="Gene3D" id="1.20.1530.20">
    <property type="match status" value="1"/>
</dbReference>
<comment type="caution">
    <text evidence="7">The sequence shown here is derived from an EMBL/GenBank/DDBJ whole genome shotgun (WGS) entry which is preliminary data.</text>
</comment>
<dbReference type="GO" id="GO:0016020">
    <property type="term" value="C:membrane"/>
    <property type="evidence" value="ECO:0007669"/>
    <property type="project" value="UniProtKB-SubCell"/>
</dbReference>
<accession>A0A5M8FID8</accession>
<keyword evidence="4 6" id="KW-0472">Membrane</keyword>
<evidence type="ECO:0000256" key="4">
    <source>
        <dbReference type="ARBA" id="ARBA00023136"/>
    </source>
</evidence>
<feature type="transmembrane region" description="Helical" evidence="6">
    <location>
        <begin position="91"/>
        <end position="113"/>
    </location>
</feature>
<dbReference type="InterPro" id="IPR004710">
    <property type="entry name" value="Bilac:Na_transpt"/>
</dbReference>
<feature type="transmembrane region" description="Helical" evidence="6">
    <location>
        <begin position="63"/>
        <end position="85"/>
    </location>
</feature>
<gene>
    <name evidence="7" type="ORF">F2Q65_12120</name>
</gene>
<evidence type="ECO:0000256" key="5">
    <source>
        <dbReference type="SAM" id="MobiDB-lite"/>
    </source>
</evidence>
<keyword evidence="3 6" id="KW-1133">Transmembrane helix</keyword>
<dbReference type="EMBL" id="VWXX01000019">
    <property type="protein sequence ID" value="KAA6184457.1"/>
    <property type="molecule type" value="Genomic_DNA"/>
</dbReference>
<organism evidence="7 8">
    <name type="scientific">Thiohalocapsa marina</name>
    <dbReference type="NCBI Taxonomy" id="424902"/>
    <lineage>
        <taxon>Bacteria</taxon>
        <taxon>Pseudomonadati</taxon>
        <taxon>Pseudomonadota</taxon>
        <taxon>Gammaproteobacteria</taxon>
        <taxon>Chromatiales</taxon>
        <taxon>Chromatiaceae</taxon>
        <taxon>Thiohalocapsa</taxon>
    </lineage>
</organism>
<feature type="transmembrane region" description="Helical" evidence="6">
    <location>
        <begin position="29"/>
        <end position="51"/>
    </location>
</feature>
<feature type="region of interest" description="Disordered" evidence="5">
    <location>
        <begin position="301"/>
        <end position="322"/>
    </location>
</feature>
<dbReference type="RefSeq" id="WP_150093682.1">
    <property type="nucleotide sequence ID" value="NZ_JBFUOH010000075.1"/>
</dbReference>
<keyword evidence="2 6" id="KW-0812">Transmembrane</keyword>
<feature type="transmembrane region" description="Helical" evidence="6">
    <location>
        <begin position="120"/>
        <end position="143"/>
    </location>
</feature>
<dbReference type="PANTHER" id="PTHR10361">
    <property type="entry name" value="SODIUM-BILE ACID COTRANSPORTER"/>
    <property type="match status" value="1"/>
</dbReference>
<dbReference type="OrthoDB" id="9806785at2"/>
<sequence>MNRLTILFPLWALLFSALAFWRPEWFAGGKPLIVPLLGMVMFGMGMTLTWQHFAEVLRRPGRIGLGLALQYLVMPLAALGIALALQLPPELVAGLVLLGASPGGTASNVVCYLARGDIALSITLTTLSTLLAIVATPLLTWLYVGQQVPVPVGSMLWSIFKIVLLPVALGVAVNAALGHRLAAVKSAFPLLSVAAIVAIIAIIVALNQSSLASVGILVALAVVLHNAVGLAAGYWAGRLLTRDERTARTLAIEVGMQNSGLAVALAVKYFSAAAALPGALFSIWHNLSGSTLAAFWSRRPAPSVSRTRGGSTGLQSGSGQRD</sequence>
<evidence type="ECO:0000256" key="3">
    <source>
        <dbReference type="ARBA" id="ARBA00022989"/>
    </source>
</evidence>
<evidence type="ECO:0000313" key="7">
    <source>
        <dbReference type="EMBL" id="KAA6184457.1"/>
    </source>
</evidence>
<dbReference type="PANTHER" id="PTHR10361:SF28">
    <property type="entry name" value="P3 PROTEIN-RELATED"/>
    <property type="match status" value="1"/>
</dbReference>